<feature type="region of interest" description="Disordered" evidence="17">
    <location>
        <begin position="611"/>
        <end position="689"/>
    </location>
</feature>
<dbReference type="Gene3D" id="1.25.40.1050">
    <property type="match status" value="1"/>
</dbReference>
<evidence type="ECO:0000256" key="14">
    <source>
        <dbReference type="ARBA" id="ARBA00046943"/>
    </source>
</evidence>
<comment type="function">
    <text evidence="15">Possesses 5'-&gt;3' exoribonuclease activity. May promote termination of transcription by RNA polymerase II.</text>
</comment>
<dbReference type="PROSITE" id="PS50158">
    <property type="entry name" value="ZF_CCHC"/>
    <property type="match status" value="1"/>
</dbReference>
<dbReference type="Pfam" id="PF03159">
    <property type="entry name" value="XRN_N"/>
    <property type="match status" value="1"/>
</dbReference>
<gene>
    <name evidence="19" type="ORF">BQ2448_3358</name>
</gene>
<evidence type="ECO:0000256" key="8">
    <source>
        <dbReference type="ARBA" id="ARBA00022839"/>
    </source>
</evidence>
<feature type="compositionally biased region" description="Acidic residues" evidence="17">
    <location>
        <begin position="660"/>
        <end position="683"/>
    </location>
</feature>
<dbReference type="GO" id="GO:0005634">
    <property type="term" value="C:nucleus"/>
    <property type="evidence" value="ECO:0007669"/>
    <property type="project" value="UniProtKB-SubCell"/>
</dbReference>
<evidence type="ECO:0000256" key="11">
    <source>
        <dbReference type="ARBA" id="ARBA00023163"/>
    </source>
</evidence>
<dbReference type="PIRSF" id="PIRSF037239">
    <property type="entry name" value="Exonuclease_Xrn2"/>
    <property type="match status" value="1"/>
</dbReference>
<evidence type="ECO:0000256" key="17">
    <source>
        <dbReference type="SAM" id="MobiDB-lite"/>
    </source>
</evidence>
<dbReference type="GO" id="GO:0004534">
    <property type="term" value="F:5'-3' RNA exonuclease activity"/>
    <property type="evidence" value="ECO:0007669"/>
    <property type="project" value="UniProtKB-UniRule"/>
</dbReference>
<keyword evidence="11" id="KW-0804">Transcription</keyword>
<dbReference type="InterPro" id="IPR027073">
    <property type="entry name" value="5_3_exoribonuclease"/>
</dbReference>
<feature type="compositionally biased region" description="Basic and acidic residues" evidence="17">
    <location>
        <begin position="418"/>
        <end position="439"/>
    </location>
</feature>
<dbReference type="InterPro" id="IPR004859">
    <property type="entry name" value="Xrn1_N"/>
</dbReference>
<comment type="function">
    <text evidence="13">Possesses 5'-&gt;3' exoribonuclease activity. Required for the processing of nuclear mRNA and rRNA precursors. May promote the termination of transcription by RNA polymerase II. Essential for vegetative cell growth and chromosome segregation.</text>
</comment>
<keyword evidence="20" id="KW-1185">Reference proteome</keyword>
<reference evidence="20" key="1">
    <citation type="submission" date="2016-09" db="EMBL/GenBank/DDBJ databases">
        <authorList>
            <person name="Jeantristanb JTB J.-T."/>
            <person name="Ricardo R."/>
        </authorList>
    </citation>
    <scope>NUCLEOTIDE SEQUENCE [LARGE SCALE GENOMIC DNA]</scope>
</reference>
<dbReference type="CDD" id="cd18673">
    <property type="entry name" value="PIN_XRN1-2-like"/>
    <property type="match status" value="1"/>
</dbReference>
<evidence type="ECO:0000256" key="13">
    <source>
        <dbReference type="ARBA" id="ARBA00046137"/>
    </source>
</evidence>
<feature type="domain" description="CCHC-type" evidence="18">
    <location>
        <begin position="273"/>
        <end position="286"/>
    </location>
</feature>
<dbReference type="AlphaFoldDB" id="A0A238FHR8"/>
<evidence type="ECO:0000256" key="2">
    <source>
        <dbReference type="ARBA" id="ARBA00006994"/>
    </source>
</evidence>
<dbReference type="InterPro" id="IPR001878">
    <property type="entry name" value="Znf_CCHC"/>
</dbReference>
<dbReference type="GO" id="GO:0006353">
    <property type="term" value="P:DNA-templated transcription termination"/>
    <property type="evidence" value="ECO:0007669"/>
    <property type="project" value="UniProtKB-KW"/>
</dbReference>
<evidence type="ECO:0000259" key="18">
    <source>
        <dbReference type="PROSITE" id="PS50158"/>
    </source>
</evidence>
<feature type="compositionally biased region" description="Low complexity" evidence="17">
    <location>
        <begin position="1054"/>
        <end position="1069"/>
    </location>
</feature>
<feature type="compositionally biased region" description="Polar residues" evidence="17">
    <location>
        <begin position="564"/>
        <end position="574"/>
    </location>
</feature>
<keyword evidence="9" id="KW-0805">Transcription regulation</keyword>
<dbReference type="FunFam" id="3.40.50.12390:FF:000005">
    <property type="entry name" value="5'-3' exoribonuclease 2"/>
    <property type="match status" value="1"/>
</dbReference>
<name>A0A238FHR8_9BASI</name>
<dbReference type="Gene3D" id="3.40.50.12390">
    <property type="match status" value="2"/>
</dbReference>
<evidence type="ECO:0000256" key="4">
    <source>
        <dbReference type="ARBA" id="ARBA00022552"/>
    </source>
</evidence>
<keyword evidence="3" id="KW-0806">Transcription termination</keyword>
<feature type="region of interest" description="Disordered" evidence="17">
    <location>
        <begin position="266"/>
        <end position="294"/>
    </location>
</feature>
<dbReference type="GO" id="GO:0008270">
    <property type="term" value="F:zinc ion binding"/>
    <property type="evidence" value="ECO:0007669"/>
    <property type="project" value="UniProtKB-KW"/>
</dbReference>
<dbReference type="InterPro" id="IPR017151">
    <property type="entry name" value="Xrn2/3/4"/>
</dbReference>
<dbReference type="PANTHER" id="PTHR12341">
    <property type="entry name" value="5'-&gt;3' EXORIBONUCLEASE"/>
    <property type="match status" value="1"/>
</dbReference>
<evidence type="ECO:0000256" key="9">
    <source>
        <dbReference type="ARBA" id="ARBA00023015"/>
    </source>
</evidence>
<protein>
    <recommendedName>
        <fullName evidence="15">5'-3' exoribonuclease</fullName>
        <ecNumber evidence="15">3.1.13.-</ecNumber>
    </recommendedName>
</protein>
<keyword evidence="16" id="KW-0863">Zinc-finger</keyword>
<dbReference type="EC" id="3.1.13.-" evidence="15"/>
<evidence type="ECO:0000256" key="12">
    <source>
        <dbReference type="ARBA" id="ARBA00023242"/>
    </source>
</evidence>
<comment type="subcellular location">
    <subcellularLocation>
        <location evidence="1">Nucleus</location>
    </subcellularLocation>
</comment>
<sequence length="1211" mass="133229">MGVPALFRWLSKKYPKIVLPVIEDTPVSVPGPNGEMEQLPIDTSGANPNGEEFDNLYLDMNGIVHPCTHPEGKPAPKTEEDMMHEVFLYTERVVAMVRPRKLLMMAIDGVAPRAKMNQQRSRRFRSAAEAKVKEEERIKAIEEWDAMGKPVSDEMRGEKGWDSNAITPGTPFMDLLAKSLRYWVAKKLNEDPAWAGLQVIISDASVPGEGEHKIMDFIRRQRSHASHDPNTQHVIYGLDADLIMLSLATHEPHFRVLREDVFAQDSSKKPRGCHTCGQPGHHSSQCTGKPKEAPLERKPDQLVKPSPLKPFIFLDVSILREYLAVELSAPVHSFPFDLERAIDDWVFLIFFVGNDFLPHLPSLEIREGAIDTLMTIWKNSLESMGGYLAEHGKVNLARAQVILEQLASREDEIFRKRREAEERQDRNEKRRKLENDQRNHGRGGQASGQAGVNWQLQQEQDKIKGMSQAAMSNGLSDYAQHKALQSGGENKGLPPKPTWVDPASLAAAPTSHVASMVGSNASIVANRKAIRMANLSAKEMIKAEMEASNGAAATSEGNPKARSVSPTASKKNSNAAEMLRKQMMGGEQEEQEQEQAVEADAVEVEQIVEENVEVAPIEAEPEAEGAKKDDDPKSDDEVSAIDVDASESSPRGTKRKVEDVEPESAEVTELEEDEEEDDDESSEDTSIVVPGGVHKVKVAPLKHMGNNVVEQDDTVKLWEPGYKERYYRQKFGVELSDLEFRKSIVKSYVEGLCWVLEYYYQGTPSWQWYYPHHFSPFASDFVDMKDLDIDFTLGNPFRPYEQLMGVFPAASRFHLPEPFQPLMIESDSPIIDFYPEEFEVDMNGKKMFWQGVALLPFIDPERLLTAMGTKYPLLSDFENHRNQLGHDSLFVMQEHPLYDYLEGLYTKRRIQEPVALDTKRSKGIAGFALPESTCIPGAIYDSPLPSLPDIQGDRSISAEYKFPEQKTPHRSILLPGVKVGRQVLNQHDRDGVRRGGGEQRYEGNNGFHAQRRNEQTGPGFHKRDQGSRGQGYQQGGYQQGGGGGGGGGGGSGGYQQQQRPGGYQGQPQQGYGGYSGAQGYYAPPPPAVGYGGYQPPVPQAGYGGYQPPAGAAIYGGRGGGVPAPGGYYPPPPIARPQTTYSALPAGMGSAYGGARPVPNAGYQGYQPPVHGRGPPGAPPVAGAYGGYGVGGNAGATPGAASGWRPGQPPRR</sequence>
<keyword evidence="10" id="KW-0175">Coiled coil</keyword>
<keyword evidence="5 15" id="KW-0507">mRNA processing</keyword>
<keyword evidence="4" id="KW-0698">rRNA processing</keyword>
<evidence type="ECO:0000313" key="20">
    <source>
        <dbReference type="Proteomes" id="UP000198372"/>
    </source>
</evidence>
<dbReference type="GO" id="GO:0006364">
    <property type="term" value="P:rRNA processing"/>
    <property type="evidence" value="ECO:0007669"/>
    <property type="project" value="UniProtKB-KW"/>
</dbReference>
<dbReference type="InterPro" id="IPR041412">
    <property type="entry name" value="Xrn1_helical"/>
</dbReference>
<comment type="subunit">
    <text evidence="14">Interacts with RAI1; the interaction is direct, stabilizes RAT1 protein structure and may stimulate its exoribonuclease activity. The interaction also stimulates RAI1 pyrophosphohydrolase activity, probably by recruiting it to mRNA substrates.</text>
</comment>
<keyword evidence="16" id="KW-0862">Zinc</keyword>
<evidence type="ECO:0000256" key="10">
    <source>
        <dbReference type="ARBA" id="ARBA00023054"/>
    </source>
</evidence>
<feature type="compositionally biased region" description="Basic and acidic residues" evidence="17">
    <location>
        <begin position="986"/>
        <end position="1001"/>
    </location>
</feature>
<dbReference type="STRING" id="269621.A0A238FHR8"/>
<evidence type="ECO:0000256" key="3">
    <source>
        <dbReference type="ARBA" id="ARBA00022472"/>
    </source>
</evidence>
<dbReference type="FunFam" id="3.40.50.12390:FF:000003">
    <property type="entry name" value="5'-3' exoribonuclease"/>
    <property type="match status" value="1"/>
</dbReference>
<accession>A0A238FHR8</accession>
<feature type="region of interest" description="Disordered" evidence="17">
    <location>
        <begin position="984"/>
        <end position="1097"/>
    </location>
</feature>
<evidence type="ECO:0000256" key="15">
    <source>
        <dbReference type="PIRNR" id="PIRNR037239"/>
    </source>
</evidence>
<evidence type="ECO:0000256" key="5">
    <source>
        <dbReference type="ARBA" id="ARBA00022664"/>
    </source>
</evidence>
<keyword evidence="12" id="KW-0539">Nucleus</keyword>
<dbReference type="OrthoDB" id="372487at2759"/>
<feature type="compositionally biased region" description="Gly residues" evidence="17">
    <location>
        <begin position="1028"/>
        <end position="1053"/>
    </location>
</feature>
<dbReference type="EMBL" id="FMSP01000006">
    <property type="protein sequence ID" value="SCV70596.1"/>
    <property type="molecule type" value="Genomic_DNA"/>
</dbReference>
<comment type="similarity">
    <text evidence="2 15">Belongs to the 5'-3' exonuclease family. XRN2/RAT1 subfamily.</text>
</comment>
<proteinExistence type="inferred from homology"/>
<organism evidence="19 20">
    <name type="scientific">Microbotryum intermedium</name>
    <dbReference type="NCBI Taxonomy" id="269621"/>
    <lineage>
        <taxon>Eukaryota</taxon>
        <taxon>Fungi</taxon>
        <taxon>Dikarya</taxon>
        <taxon>Basidiomycota</taxon>
        <taxon>Pucciniomycotina</taxon>
        <taxon>Microbotryomycetes</taxon>
        <taxon>Microbotryales</taxon>
        <taxon>Microbotryaceae</taxon>
        <taxon>Microbotryum</taxon>
    </lineage>
</organism>
<keyword evidence="16" id="KW-0479">Metal-binding</keyword>
<dbReference type="Proteomes" id="UP000198372">
    <property type="component" value="Unassembled WGS sequence"/>
</dbReference>
<evidence type="ECO:0000256" key="7">
    <source>
        <dbReference type="ARBA" id="ARBA00022801"/>
    </source>
</evidence>
<dbReference type="Pfam" id="PF17846">
    <property type="entry name" value="XRN_M"/>
    <property type="match status" value="2"/>
</dbReference>
<keyword evidence="7 15" id="KW-0378">Hydrolase</keyword>
<keyword evidence="6 15" id="KW-0540">Nuclease</keyword>
<feature type="region of interest" description="Disordered" evidence="17">
    <location>
        <begin position="548"/>
        <end position="574"/>
    </location>
</feature>
<dbReference type="FunFam" id="1.25.40.1050:FF:000002">
    <property type="entry name" value="5'-3' exoribonuclease"/>
    <property type="match status" value="1"/>
</dbReference>
<dbReference type="GO" id="GO:0006397">
    <property type="term" value="P:mRNA processing"/>
    <property type="evidence" value="ECO:0007669"/>
    <property type="project" value="UniProtKB-UniRule"/>
</dbReference>
<evidence type="ECO:0000256" key="1">
    <source>
        <dbReference type="ARBA" id="ARBA00004123"/>
    </source>
</evidence>
<dbReference type="PANTHER" id="PTHR12341:SF41">
    <property type="entry name" value="5'-3' EXORIBONUCLEASE 2"/>
    <property type="match status" value="1"/>
</dbReference>
<evidence type="ECO:0000256" key="16">
    <source>
        <dbReference type="PROSITE-ProRule" id="PRU00047"/>
    </source>
</evidence>
<dbReference type="GO" id="GO:0003723">
    <property type="term" value="F:RNA binding"/>
    <property type="evidence" value="ECO:0007669"/>
    <property type="project" value="TreeGrafter"/>
</dbReference>
<feature type="region of interest" description="Disordered" evidence="17">
    <location>
        <begin position="418"/>
        <end position="452"/>
    </location>
</feature>
<evidence type="ECO:0000256" key="6">
    <source>
        <dbReference type="ARBA" id="ARBA00022722"/>
    </source>
</evidence>
<keyword evidence="8 15" id="KW-0269">Exonuclease</keyword>
<dbReference type="GO" id="GO:0000956">
    <property type="term" value="P:nuclear-transcribed mRNA catabolic process"/>
    <property type="evidence" value="ECO:0007669"/>
    <property type="project" value="TreeGrafter"/>
</dbReference>
<evidence type="ECO:0000313" key="19">
    <source>
        <dbReference type="EMBL" id="SCV70596.1"/>
    </source>
</evidence>